<organism evidence="4 5">
    <name type="scientific">Gemmatirosa kalamazoonensis</name>
    <dbReference type="NCBI Taxonomy" id="861299"/>
    <lineage>
        <taxon>Bacteria</taxon>
        <taxon>Pseudomonadati</taxon>
        <taxon>Gemmatimonadota</taxon>
        <taxon>Gemmatimonadia</taxon>
        <taxon>Gemmatimonadales</taxon>
        <taxon>Gemmatimonadaceae</taxon>
        <taxon>Gemmatirosa</taxon>
    </lineage>
</organism>
<dbReference type="SUPFAM" id="SSF53271">
    <property type="entry name" value="PRTase-like"/>
    <property type="match status" value="1"/>
</dbReference>
<dbReference type="InterPro" id="IPR044005">
    <property type="entry name" value="DZR_2"/>
</dbReference>
<evidence type="ECO:0000256" key="1">
    <source>
        <dbReference type="ARBA" id="ARBA00008007"/>
    </source>
</evidence>
<dbReference type="InterPro" id="IPR000836">
    <property type="entry name" value="PRTase_dom"/>
</dbReference>
<protein>
    <recommendedName>
        <fullName evidence="6">Phosphoribosyltransferase</fullName>
    </recommendedName>
</protein>
<evidence type="ECO:0008006" key="6">
    <source>
        <dbReference type="Google" id="ProtNLM"/>
    </source>
</evidence>
<evidence type="ECO:0000259" key="2">
    <source>
        <dbReference type="Pfam" id="PF00156"/>
    </source>
</evidence>
<dbReference type="PANTHER" id="PTHR47505">
    <property type="entry name" value="DNA UTILIZATION PROTEIN YHGH"/>
    <property type="match status" value="1"/>
</dbReference>
<dbReference type="AlphaFoldDB" id="W0RN33"/>
<keyword evidence="5" id="KW-1185">Reference proteome</keyword>
<gene>
    <name evidence="4" type="ORF">J421_3311</name>
</gene>
<dbReference type="Gene3D" id="3.40.50.2020">
    <property type="match status" value="1"/>
</dbReference>
<sequence>MDARAGSLGTACLDALVAFVLPIHCVACGGAVERGSSSPACGACWTRAARLRFPQCDRCGHPLVVRDVPSGSPGPRRCRWCDLLPPHVRAVRSVCWVPEGAGGALVHALKYDGWTALADGMARRMAALAWPLDVVEERAALVPVPLAVDRARERGFNQSALLAASLAPLWGCPVWDDALVRVRATPSQTRLTPADRLRNVAGAFRAAHVARPRLRGAHVVLVDDVVTTAATLNACAAALVEGGARIVSYVTFGRARS</sequence>
<dbReference type="InterPro" id="IPR051910">
    <property type="entry name" value="ComF/GntX_DNA_util-trans"/>
</dbReference>
<proteinExistence type="inferred from homology"/>
<dbReference type="STRING" id="861299.J421_3311"/>
<evidence type="ECO:0000313" key="5">
    <source>
        <dbReference type="Proteomes" id="UP000019151"/>
    </source>
</evidence>
<accession>W0RN33</accession>
<dbReference type="RefSeq" id="WP_025412314.1">
    <property type="nucleotide sequence ID" value="NZ_CP007128.1"/>
</dbReference>
<evidence type="ECO:0000313" key="4">
    <source>
        <dbReference type="EMBL" id="AHG90848.1"/>
    </source>
</evidence>
<dbReference type="OrthoDB" id="9779910at2"/>
<dbReference type="Pfam" id="PF00156">
    <property type="entry name" value="Pribosyltran"/>
    <property type="match status" value="1"/>
</dbReference>
<dbReference type="eggNOG" id="COG1040">
    <property type="taxonomic scope" value="Bacteria"/>
</dbReference>
<dbReference type="InterPro" id="IPR029057">
    <property type="entry name" value="PRTase-like"/>
</dbReference>
<dbReference type="Proteomes" id="UP000019151">
    <property type="component" value="Chromosome"/>
</dbReference>
<dbReference type="Pfam" id="PF18912">
    <property type="entry name" value="DZR_2"/>
    <property type="match status" value="1"/>
</dbReference>
<name>W0RN33_9BACT</name>
<comment type="similarity">
    <text evidence="1">Belongs to the ComF/GntX family.</text>
</comment>
<dbReference type="InParanoid" id="W0RN33"/>
<dbReference type="PATRIC" id="fig|861299.3.peg.3363"/>
<evidence type="ECO:0000259" key="3">
    <source>
        <dbReference type="Pfam" id="PF18912"/>
    </source>
</evidence>
<dbReference type="PANTHER" id="PTHR47505:SF1">
    <property type="entry name" value="DNA UTILIZATION PROTEIN YHGH"/>
    <property type="match status" value="1"/>
</dbReference>
<feature type="domain" description="Double zinc ribbon" evidence="3">
    <location>
        <begin position="17"/>
        <end position="79"/>
    </location>
</feature>
<dbReference type="KEGG" id="gba:J421_3311"/>
<dbReference type="HOGENOM" id="CLU_054549_0_0_0"/>
<reference evidence="4 5" key="1">
    <citation type="journal article" date="2014" name="Genome Announc.">
        <title>Genome Sequence and Methylome of Soil Bacterium Gemmatirosa kalamazoonensis KBS708T, a Member of the Rarely Cultivated Gemmatimonadetes Phylum.</title>
        <authorList>
            <person name="Debruyn J.M."/>
            <person name="Radosevich M."/>
            <person name="Wommack K.E."/>
            <person name="Polson S.W."/>
            <person name="Hauser L.J."/>
            <person name="Fawaz M.N."/>
            <person name="Korlach J."/>
            <person name="Tsai Y.C."/>
        </authorList>
    </citation>
    <scope>NUCLEOTIDE SEQUENCE [LARGE SCALE GENOMIC DNA]</scope>
    <source>
        <strain evidence="4 5">KBS708</strain>
    </source>
</reference>
<dbReference type="EMBL" id="CP007128">
    <property type="protein sequence ID" value="AHG90848.1"/>
    <property type="molecule type" value="Genomic_DNA"/>
</dbReference>
<feature type="domain" description="Phosphoribosyltransferase" evidence="2">
    <location>
        <begin position="166"/>
        <end position="252"/>
    </location>
</feature>